<dbReference type="Proteomes" id="UP000034119">
    <property type="component" value="Unassembled WGS sequence"/>
</dbReference>
<dbReference type="STRING" id="1618342.UY40_C0001G0018"/>
<evidence type="ECO:0000313" key="2">
    <source>
        <dbReference type="Proteomes" id="UP000034119"/>
    </source>
</evidence>
<protein>
    <submittedName>
        <fullName evidence="1">Uncharacterized protein</fullName>
    </submittedName>
</protein>
<dbReference type="PROSITE" id="PS51257">
    <property type="entry name" value="PROKAR_LIPOPROTEIN"/>
    <property type="match status" value="1"/>
</dbReference>
<dbReference type="EMBL" id="LCPW01000001">
    <property type="protein sequence ID" value="KKW06240.1"/>
    <property type="molecule type" value="Genomic_DNA"/>
</dbReference>
<organism evidence="1 2">
    <name type="scientific">candidate division CPR1 bacterium GW2011_GWC1_49_13</name>
    <dbReference type="NCBI Taxonomy" id="1618342"/>
    <lineage>
        <taxon>Bacteria</taxon>
        <taxon>candidate division CPR1</taxon>
    </lineage>
</organism>
<reference evidence="1 2" key="1">
    <citation type="journal article" date="2015" name="Nature">
        <title>rRNA introns, odd ribosomes, and small enigmatic genomes across a large radiation of phyla.</title>
        <authorList>
            <person name="Brown C.T."/>
            <person name="Hug L.A."/>
            <person name="Thomas B.C."/>
            <person name="Sharon I."/>
            <person name="Castelle C.J."/>
            <person name="Singh A."/>
            <person name="Wilkins M.J."/>
            <person name="Williams K.H."/>
            <person name="Banfield J.F."/>
        </authorList>
    </citation>
    <scope>NUCLEOTIDE SEQUENCE [LARGE SCALE GENOMIC DNA]</scope>
</reference>
<sequence length="89" mass="10136">MSDRIDGRDIGAKVEKLISVYLASASCYICGQLLTRDIPFSATSTDIWQKTCPNHHPDADGQIFTFYTRKLDNPKGSRRWESWGEIQEV</sequence>
<accession>A0A0G1VJ46</accession>
<evidence type="ECO:0000313" key="1">
    <source>
        <dbReference type="EMBL" id="KKW06240.1"/>
    </source>
</evidence>
<comment type="caution">
    <text evidence="1">The sequence shown here is derived from an EMBL/GenBank/DDBJ whole genome shotgun (WGS) entry which is preliminary data.</text>
</comment>
<gene>
    <name evidence="1" type="ORF">UY40_C0001G0018</name>
</gene>
<proteinExistence type="predicted"/>
<name>A0A0G1VJ46_9BACT</name>
<dbReference type="AlphaFoldDB" id="A0A0G1VJ46"/>